<feature type="domain" description="Cyclic nucleotide phosphodiesterase C-terminal" evidence="7">
    <location>
        <begin position="328"/>
        <end position="434"/>
    </location>
</feature>
<dbReference type="GO" id="GO:0016787">
    <property type="term" value="F:hydrolase activity"/>
    <property type="evidence" value="ECO:0007669"/>
    <property type="project" value="UniProtKB-KW"/>
</dbReference>
<evidence type="ECO:0000256" key="1">
    <source>
        <dbReference type="ARBA" id="ARBA00022723"/>
    </source>
</evidence>
<accession>A0A917WVV1</accession>
<evidence type="ECO:0000256" key="4">
    <source>
        <dbReference type="ARBA" id="ARBA00025742"/>
    </source>
</evidence>
<keyword evidence="1" id="KW-0479">Metal-binding</keyword>
<evidence type="ECO:0000256" key="5">
    <source>
        <dbReference type="SAM" id="SignalP"/>
    </source>
</evidence>
<dbReference type="AlphaFoldDB" id="A0A917WVV1"/>
<keyword evidence="2" id="KW-0378">Hydrolase</keyword>
<organism evidence="8 9">
    <name type="scientific">Paraliobacillus quinghaiensis</name>
    <dbReference type="NCBI Taxonomy" id="470815"/>
    <lineage>
        <taxon>Bacteria</taxon>
        <taxon>Bacillati</taxon>
        <taxon>Bacillota</taxon>
        <taxon>Bacilli</taxon>
        <taxon>Bacillales</taxon>
        <taxon>Bacillaceae</taxon>
        <taxon>Paraliobacillus</taxon>
    </lineage>
</organism>
<evidence type="ECO:0000256" key="3">
    <source>
        <dbReference type="ARBA" id="ARBA00023004"/>
    </source>
</evidence>
<dbReference type="InterPro" id="IPR050884">
    <property type="entry name" value="CNP_phosphodiesterase-III"/>
</dbReference>
<keyword evidence="9" id="KW-1185">Reference proteome</keyword>
<feature type="signal peptide" evidence="5">
    <location>
        <begin position="1"/>
        <end position="18"/>
    </location>
</feature>
<dbReference type="Gene3D" id="3.60.21.10">
    <property type="match status" value="1"/>
</dbReference>
<dbReference type="Proteomes" id="UP000618460">
    <property type="component" value="Unassembled WGS sequence"/>
</dbReference>
<evidence type="ECO:0000259" key="6">
    <source>
        <dbReference type="Pfam" id="PF00149"/>
    </source>
</evidence>
<gene>
    <name evidence="8" type="ORF">GCM10011351_19130</name>
</gene>
<keyword evidence="3" id="KW-0408">Iron</keyword>
<evidence type="ECO:0000256" key="2">
    <source>
        <dbReference type="ARBA" id="ARBA00022801"/>
    </source>
</evidence>
<reference evidence="8" key="2">
    <citation type="submission" date="2020-09" db="EMBL/GenBank/DDBJ databases">
        <authorList>
            <person name="Sun Q."/>
            <person name="Zhou Y."/>
        </authorList>
    </citation>
    <scope>NUCLEOTIDE SEQUENCE</scope>
    <source>
        <strain evidence="8">CGMCC 1.6333</strain>
    </source>
</reference>
<dbReference type="InterPro" id="IPR040869">
    <property type="entry name" value="CNP_C"/>
</dbReference>
<dbReference type="RefSeq" id="WP_162879181.1">
    <property type="nucleotide sequence ID" value="NZ_BMLG01000009.1"/>
</dbReference>
<protein>
    <submittedName>
        <fullName evidence="8">Serine/threonine protein phosphatase</fullName>
    </submittedName>
</protein>
<dbReference type="PANTHER" id="PTHR42988:SF2">
    <property type="entry name" value="CYCLIC NUCLEOTIDE PHOSPHODIESTERASE CBUA0032-RELATED"/>
    <property type="match status" value="1"/>
</dbReference>
<evidence type="ECO:0000313" key="9">
    <source>
        <dbReference type="Proteomes" id="UP000618460"/>
    </source>
</evidence>
<dbReference type="Pfam" id="PF17839">
    <property type="entry name" value="CNP_C_terminal"/>
    <property type="match status" value="1"/>
</dbReference>
<keyword evidence="5" id="KW-0732">Signal</keyword>
<dbReference type="GO" id="GO:0046872">
    <property type="term" value="F:metal ion binding"/>
    <property type="evidence" value="ECO:0007669"/>
    <property type="project" value="UniProtKB-KW"/>
</dbReference>
<evidence type="ECO:0000313" key="8">
    <source>
        <dbReference type="EMBL" id="GGM33277.1"/>
    </source>
</evidence>
<proteinExistence type="inferred from homology"/>
<dbReference type="Gene3D" id="1.10.246.180">
    <property type="match status" value="1"/>
</dbReference>
<feature type="domain" description="Calcineurin-like phosphoesterase" evidence="6">
    <location>
        <begin position="40"/>
        <end position="284"/>
    </location>
</feature>
<dbReference type="InterPro" id="IPR012365">
    <property type="entry name" value="Pesteras_lmo2642"/>
</dbReference>
<reference evidence="8" key="1">
    <citation type="journal article" date="2014" name="Int. J. Syst. Evol. Microbiol.">
        <title>Complete genome sequence of Corynebacterium casei LMG S-19264T (=DSM 44701T), isolated from a smear-ripened cheese.</title>
        <authorList>
            <consortium name="US DOE Joint Genome Institute (JGI-PGF)"/>
            <person name="Walter F."/>
            <person name="Albersmeier A."/>
            <person name="Kalinowski J."/>
            <person name="Ruckert C."/>
        </authorList>
    </citation>
    <scope>NUCLEOTIDE SEQUENCE</scope>
    <source>
        <strain evidence="8">CGMCC 1.6333</strain>
    </source>
</reference>
<dbReference type="InterPro" id="IPR004843">
    <property type="entry name" value="Calcineurin-like_PHP"/>
</dbReference>
<dbReference type="PANTHER" id="PTHR42988">
    <property type="entry name" value="PHOSPHOHYDROLASE"/>
    <property type="match status" value="1"/>
</dbReference>
<feature type="chain" id="PRO_5039260361" evidence="5">
    <location>
        <begin position="19"/>
        <end position="444"/>
    </location>
</feature>
<dbReference type="SUPFAM" id="SSF56300">
    <property type="entry name" value="Metallo-dependent phosphatases"/>
    <property type="match status" value="1"/>
</dbReference>
<comment type="caution">
    <text evidence="8">The sequence shown here is derived from an EMBL/GenBank/DDBJ whole genome shotgun (WGS) entry which is preliminary data.</text>
</comment>
<dbReference type="Pfam" id="PF00149">
    <property type="entry name" value="Metallophos"/>
    <property type="match status" value="1"/>
</dbReference>
<dbReference type="EMBL" id="BMLG01000009">
    <property type="protein sequence ID" value="GGM33277.1"/>
    <property type="molecule type" value="Genomic_DNA"/>
</dbReference>
<name>A0A917WVV1_9BACI</name>
<dbReference type="PIRSF" id="PIRSF034890">
    <property type="entry name" value="Pesteras_lmo2642"/>
    <property type="match status" value="1"/>
</dbReference>
<comment type="similarity">
    <text evidence="4">Belongs to the cyclic nucleotide phosphodiesterase class-III family.</text>
</comment>
<sequence length="444" mass="50733">MKYFFLIILVAFLSGCNALEDNPKFIFKEIDATISENQDMTFFVTTDWHYLSESLTDNGEAFEDFIQSGDGKQLQDMDTIIDAFSYEVSNEQPSVLIISGDLTTNGERQSHVDIANKLKAIEDNGTTVYVIPGNHDINNPWARRFKSTHQYNVETINAEEFSEIYTDFGYDEAISEDPTSLSYLVAPSKDIWLLMIDTNQYDENLDKGSPEISGELSSHTLKWIEASFSLAEEQGATIIPVMHHNLATHNVALNNNYTLNNSNEIKALYSTYNVSLVLSGHIHAQNIHETKSIYDIATSSLAVYPQQYGVLDYDATNSTIEYNTKIVDVANWATKTNSNNPNLQHFDDHARTYFGEFAYDLAYSRLKNSTVLSKDEINYLSKSMVLLNQRFFAGTEELNKDDLFHDNRFERWYDVSDKFLKKYVESIVVDKNTDDNYIKLNLKK</sequence>
<dbReference type="InterPro" id="IPR029052">
    <property type="entry name" value="Metallo-depent_PP-like"/>
</dbReference>
<dbReference type="PROSITE" id="PS51257">
    <property type="entry name" value="PROKAR_LIPOPROTEIN"/>
    <property type="match status" value="1"/>
</dbReference>
<evidence type="ECO:0000259" key="7">
    <source>
        <dbReference type="Pfam" id="PF17839"/>
    </source>
</evidence>